<evidence type="ECO:0000313" key="3">
    <source>
        <dbReference type="EMBL" id="SDN83455.1"/>
    </source>
</evidence>
<evidence type="ECO:0000256" key="2">
    <source>
        <dbReference type="SAM" id="SignalP"/>
    </source>
</evidence>
<feature type="chain" id="PRO_5011730446" evidence="2">
    <location>
        <begin position="22"/>
        <end position="109"/>
    </location>
</feature>
<evidence type="ECO:0000256" key="1">
    <source>
        <dbReference type="SAM" id="MobiDB-lite"/>
    </source>
</evidence>
<keyword evidence="4" id="KW-1185">Reference proteome</keyword>
<dbReference type="Proteomes" id="UP000198793">
    <property type="component" value="Unassembled WGS sequence"/>
</dbReference>
<dbReference type="OrthoDB" id="1338945at28211"/>
<feature type="compositionally biased region" description="Polar residues" evidence="1">
    <location>
        <begin position="56"/>
        <end position="67"/>
    </location>
</feature>
<feature type="signal peptide" evidence="2">
    <location>
        <begin position="1"/>
        <end position="21"/>
    </location>
</feature>
<evidence type="ECO:0000313" key="4">
    <source>
        <dbReference type="Proteomes" id="UP000198793"/>
    </source>
</evidence>
<proteinExistence type="predicted"/>
<name>A0A1H0EM96_9HYPH</name>
<dbReference type="RefSeq" id="WP_090669943.1">
    <property type="nucleotide sequence ID" value="NZ_FNIT01000002.1"/>
</dbReference>
<keyword evidence="2" id="KW-0732">Signal</keyword>
<dbReference type="EMBL" id="FNIT01000002">
    <property type="protein sequence ID" value="SDN83455.1"/>
    <property type="molecule type" value="Genomic_DNA"/>
</dbReference>
<feature type="compositionally biased region" description="Basic and acidic residues" evidence="1">
    <location>
        <begin position="69"/>
        <end position="83"/>
    </location>
</feature>
<protein>
    <submittedName>
        <fullName evidence="3">Uncharacterized protein</fullName>
    </submittedName>
</protein>
<gene>
    <name evidence="3" type="ORF">SAMN05192530_102107</name>
</gene>
<feature type="region of interest" description="Disordered" evidence="1">
    <location>
        <begin position="56"/>
        <end position="92"/>
    </location>
</feature>
<dbReference type="AlphaFoldDB" id="A0A1H0EM96"/>
<reference evidence="3 4" key="1">
    <citation type="submission" date="2016-10" db="EMBL/GenBank/DDBJ databases">
        <authorList>
            <person name="de Groot N.N."/>
        </authorList>
    </citation>
    <scope>NUCLEOTIDE SEQUENCE [LARGE SCALE GENOMIC DNA]</scope>
    <source>
        <strain evidence="4">L7-484,KACC 16230,DSM 25025</strain>
    </source>
</reference>
<accession>A0A1H0EM96</accession>
<organism evidence="3 4">
    <name type="scientific">Aureimonas jatrophae</name>
    <dbReference type="NCBI Taxonomy" id="1166073"/>
    <lineage>
        <taxon>Bacteria</taxon>
        <taxon>Pseudomonadati</taxon>
        <taxon>Pseudomonadota</taxon>
        <taxon>Alphaproteobacteria</taxon>
        <taxon>Hyphomicrobiales</taxon>
        <taxon>Aurantimonadaceae</taxon>
        <taxon>Aureimonas</taxon>
    </lineage>
</organism>
<sequence length="109" mass="11387">MRFSVPALSLVALFAAGPVLADGLVPGSDHFTEMRADAAANSVAFGTHVPVVTSSVSETRSYGSGTETYAREPSAREPSRIFETRPGGPAERVAATRPWVRGLTVSNPG</sequence>